<dbReference type="PANTHER" id="PTHR32083:SF0">
    <property type="entry name" value="CILIA AND FLAGELLA-ASSOCIATED PROTEIN 58"/>
    <property type="match status" value="1"/>
</dbReference>
<feature type="region of interest" description="Disordered" evidence="3">
    <location>
        <begin position="2328"/>
        <end position="2506"/>
    </location>
</feature>
<feature type="compositionally biased region" description="Acidic residues" evidence="3">
    <location>
        <begin position="2450"/>
        <end position="2459"/>
    </location>
</feature>
<feature type="region of interest" description="Disordered" evidence="3">
    <location>
        <begin position="263"/>
        <end position="287"/>
    </location>
</feature>
<feature type="region of interest" description="Disordered" evidence="3">
    <location>
        <begin position="1258"/>
        <end position="1304"/>
    </location>
</feature>
<feature type="compositionally biased region" description="Basic and acidic residues" evidence="3">
    <location>
        <begin position="944"/>
        <end position="961"/>
    </location>
</feature>
<accession>A0AAN7T850</accession>
<proteinExistence type="predicted"/>
<feature type="compositionally biased region" description="Polar residues" evidence="3">
    <location>
        <begin position="138"/>
        <end position="172"/>
    </location>
</feature>
<feature type="region of interest" description="Disordered" evidence="3">
    <location>
        <begin position="575"/>
        <end position="603"/>
    </location>
</feature>
<feature type="compositionally biased region" description="Low complexity" evidence="3">
    <location>
        <begin position="1"/>
        <end position="18"/>
    </location>
</feature>
<feature type="compositionally biased region" description="Polar residues" evidence="3">
    <location>
        <begin position="712"/>
        <end position="734"/>
    </location>
</feature>
<dbReference type="Proteomes" id="UP001309876">
    <property type="component" value="Unassembled WGS sequence"/>
</dbReference>
<evidence type="ECO:0000313" key="5">
    <source>
        <dbReference type="Proteomes" id="UP001309876"/>
    </source>
</evidence>
<name>A0AAN7T850_9EURO</name>
<gene>
    <name evidence="4" type="ORF">LTR05_001694</name>
</gene>
<feature type="compositionally biased region" description="Basic and acidic residues" evidence="3">
    <location>
        <begin position="2462"/>
        <end position="2482"/>
    </location>
</feature>
<feature type="region of interest" description="Disordered" evidence="3">
    <location>
        <begin position="1180"/>
        <end position="1202"/>
    </location>
</feature>
<feature type="region of interest" description="Disordered" evidence="3">
    <location>
        <begin position="637"/>
        <end position="875"/>
    </location>
</feature>
<feature type="compositionally biased region" description="Polar residues" evidence="3">
    <location>
        <begin position="1040"/>
        <end position="1059"/>
    </location>
</feature>
<dbReference type="EMBL" id="JAVRRJ010000001">
    <property type="protein sequence ID" value="KAK5091510.1"/>
    <property type="molecule type" value="Genomic_DNA"/>
</dbReference>
<comment type="caution">
    <text evidence="4">The sequence shown here is derived from an EMBL/GenBank/DDBJ whole genome shotgun (WGS) entry which is preliminary data.</text>
</comment>
<feature type="compositionally biased region" description="Polar residues" evidence="3">
    <location>
        <begin position="2397"/>
        <end position="2406"/>
    </location>
</feature>
<feature type="compositionally biased region" description="Acidic residues" evidence="3">
    <location>
        <begin position="1002"/>
        <end position="1014"/>
    </location>
</feature>
<evidence type="ECO:0000313" key="4">
    <source>
        <dbReference type="EMBL" id="KAK5091510.1"/>
    </source>
</evidence>
<dbReference type="PANTHER" id="PTHR32083">
    <property type="entry name" value="CILIA AND FLAGELLA-ASSOCIATED PROTEIN 58-RELATED"/>
    <property type="match status" value="1"/>
</dbReference>
<feature type="compositionally biased region" description="Basic and acidic residues" evidence="3">
    <location>
        <begin position="67"/>
        <end position="78"/>
    </location>
</feature>
<feature type="compositionally biased region" description="Polar residues" evidence="3">
    <location>
        <begin position="1101"/>
        <end position="1111"/>
    </location>
</feature>
<feature type="region of interest" description="Disordered" evidence="3">
    <location>
        <begin position="1499"/>
        <end position="1531"/>
    </location>
</feature>
<feature type="coiled-coil region" evidence="2">
    <location>
        <begin position="2184"/>
        <end position="2211"/>
    </location>
</feature>
<feature type="compositionally biased region" description="Basic and acidic residues" evidence="3">
    <location>
        <begin position="919"/>
        <end position="937"/>
    </location>
</feature>
<organism evidence="4 5">
    <name type="scientific">Lithohypha guttulata</name>
    <dbReference type="NCBI Taxonomy" id="1690604"/>
    <lineage>
        <taxon>Eukaryota</taxon>
        <taxon>Fungi</taxon>
        <taxon>Dikarya</taxon>
        <taxon>Ascomycota</taxon>
        <taxon>Pezizomycotina</taxon>
        <taxon>Eurotiomycetes</taxon>
        <taxon>Chaetothyriomycetidae</taxon>
        <taxon>Chaetothyriales</taxon>
        <taxon>Trichomeriaceae</taxon>
        <taxon>Lithohypha</taxon>
    </lineage>
</organism>
<feature type="compositionally biased region" description="Low complexity" evidence="3">
    <location>
        <begin position="2333"/>
        <end position="2356"/>
    </location>
</feature>
<feature type="compositionally biased region" description="Acidic residues" evidence="3">
    <location>
        <begin position="639"/>
        <end position="660"/>
    </location>
</feature>
<feature type="coiled-coil region" evidence="2">
    <location>
        <begin position="2062"/>
        <end position="2139"/>
    </location>
</feature>
<keyword evidence="5" id="KW-1185">Reference proteome</keyword>
<sequence length="2523" mass="276611">MTSDTLTSPSSPSVSTSTGRRIRVRPIKRSSLSQGAGLPSHPTEDNDNDWVSPFTLPPLPISRKQRSRLDRSPEDQLHNRSGSSAYYAAVWGSPYATPSPNQSPALRVNRNRSFDLEVSPLASRKSDPNLPSSKHFRQQSLPTQDSTKPTDLPTSPTPIETQGNSQRRNWLSESEDSGSEFGPTTQTPTQRQHRKRRSVPLSARSHHIQESVDTITPETFNGTSSIELNLEAQNNLLTMATSQTNSPVSAEEKPLPSLPDAVAAKSDEDQVQPRPNLPPPVQSFQRLKKKVPWKGKSCLIAMPPTDRDEAGLPPVLTAQEKQERLQKWIDAGYPVHGFTLDSWSLSVSETGSASRSTFPDPIDMEHERRNNPASVQIPDQDEWLAWVDYLKEEKLRALGVTPSTTEAPPSTMSPFSSTMSRVSSTYPGIVPSPPVPTMSATRMNFPGLPQRSTPGFDGGRPMHGYNQSMAVPGMGNRSASPFALPTTQQGMYGANLRSLDGQFAPRQPWTPGHVQNMQSMANLRSPVHPSLQDFRRGFSPSFQIHPAQRQQQDAQARMASHQRQMSMFPYRAMSTEQVSQLPLTPKPASPEREPPEIMQPTPRSHRHNLSAALEKGVTESVTVAAADLSKVMNAKPENIDEEERVDEEQEEGEVEGEAAQEELPILHRPETLKDSEEKDEIETNPSIAGTPMLLDDQNPFANLHQFPLPRQSPATTTTTSAYRHSAQPSLSKLNVQAKEFSPVKPTFPTPANPFDFDGNAFDSRSSSPRKSGLPGPKSGHKHNPSSLGLNVDAPAFEPSFAPVATKLNGHEQNLPLASTRSVDAASHEPPAIVSAPSAGQRIDSVPSTFSFTAGNKSEHNTPAKSTFDPRSSQTSTFSFGSTAFNVEAPEFKPSGDYTPEKLSQHSSVLFGDVMVDPSSKSERRNKALVTEKPRSREGSAAVEVEERFGEDGRAEAPTERAKRARTFGKSDEEVTFADSAPFASLANEGDLEQPKVLADDVVQPDETAEADSETDSVLQDVSEPVEAASDSEAVAKASKLTASSDTEVQPEKSSGNPAQDVSEDDQKAGAAIRETSAGDPEHQTTEDDSAPVKGPGHDESQTTGEPSTAMGNVTVAKESQESVLRVIDASLPIHGNEAEEEASAAVYESSPLGKAMSPTITEQCEQNSEPAIDVVSDHEIDHGRTSAAKAVDSELKSASDAPVLQTAQPGLRESKFNLSATALPFEVNPAAQEFVPKLQAVVVPTASTATIPKKAGLMASRFASSPPRSAPKGEEGRGEEEVRMVNRNSSPPQEIFGQSGIEVSGDDQAVVTGVAEHTSTMSETNDGHIDTRNGSQDVIDTLEEYKEENSRSNSMVSREGDMSLDEINAVMKQFEDNPDLGVIREDSPVEPTPLIDMRHPQQLRSDAPSPSPNRKLDGPFNLSPVRPPRGLGFEISGVHQLNYGGDGDVSDWNAALSPGQQEKLEARAHFFDDHVYDLVDNTLESRLAPLERALQSIQTSVQQVSNRTRHSRRSASTNNKDSDADDEDDYDAYEGYSHYRSQSPRKHDRRQERLKAAVLEAMTAAHSLTAAPLPSAVSIEGMLSEVKELVQRTTIQPQPPSLDLGSIQEILLELRTLAQQQPQVHELGLDELAHAVTEIKVLTQQRATEPQLDLQSMQATLTEIKQMASQQYVLPAVDISAIQQSLAELKVLSENKHKEQPNELRILLEDVIASHPRLRGSRAEQDHDSSQKLQTKVNDLEAMLRVAEKQANGEVCLRREAEEANEALQRQLNEARDQAALQKEALDQMQKSLEIAVQEKQEYRGMDAELRNIRLNNEALKETLDEYRISTEQLRETLNTERGRNDDLACALQNARQQHKNQMESRDVLRDQATRLQERMNAVMQDIHHDEAEWRKREHDLLTKNQLLQASLDHETNRRARMELEAERMNKEHRESLQYRSRHETAQEEVTRLAAIIIGLQTENKKHQDAAHHSLRELEFRKEKDDEVVASRTVTLQAELDAARNALQNLQSDQDARIARLQGQLDNAAIELLQDKARHESNLGQMFENHNRTVAKANKDHADELDHKLALHEEKLVQLRNQHSRDMNNAAEDRKILEDRYIGKLELSNDKIEHLEAKVRNLEERLEIANQAARAAVAAATKGVNLPTPAPSVIASPPHGASLSLAKGMDLPEKISPQALRETILVLQDQLQNREQKIDKLEAQLLAIDKDAPAKVKERDTEIVMLRELLDVRIDDLQELVATLEKPDYSQAAVKDAAIRLKTQIKMEQQLKERAITGANMAANLPASLTSGLVNLTQSPRAMVAAAAWGNWRKVRDSGVGSAVSDFASNIGSQTPSRSSSTPATLLTSMMTPPTTNKSPGTNSRPSAARPLAAAASARNVTGPGPPSAGARPLRAFSSQPRTLSSARPLGRRDTNESTSGSLGSVAREPSSTKVEPPSTPLQLATGSDFGDDVDEDASPLDGKERAFDADVIDELPKHEGRSSTVSSPKKLRLSSGKLDSPGTWKATAASDRGEYVEVVEEE</sequence>
<feature type="coiled-coil region" evidence="2">
    <location>
        <begin position="1730"/>
        <end position="1886"/>
    </location>
</feature>
<feature type="region of interest" description="Disordered" evidence="3">
    <location>
        <begin position="913"/>
        <end position="972"/>
    </location>
</feature>
<dbReference type="GO" id="GO:0005856">
    <property type="term" value="C:cytoskeleton"/>
    <property type="evidence" value="ECO:0007669"/>
    <property type="project" value="TreeGrafter"/>
</dbReference>
<feature type="region of interest" description="Disordered" evidence="3">
    <location>
        <begin position="1"/>
        <end position="81"/>
    </location>
</feature>
<evidence type="ECO:0000256" key="2">
    <source>
        <dbReference type="SAM" id="Coils"/>
    </source>
</evidence>
<feature type="region of interest" description="Disordered" evidence="3">
    <location>
        <begin position="1380"/>
        <end position="1423"/>
    </location>
</feature>
<feature type="compositionally biased region" description="Low complexity" evidence="3">
    <location>
        <begin position="2364"/>
        <end position="2379"/>
    </location>
</feature>
<evidence type="ECO:0000256" key="1">
    <source>
        <dbReference type="ARBA" id="ARBA00023054"/>
    </source>
</evidence>
<evidence type="ECO:0000256" key="3">
    <source>
        <dbReference type="SAM" id="MobiDB-lite"/>
    </source>
</evidence>
<feature type="compositionally biased region" description="Polar residues" evidence="3">
    <location>
        <begin position="845"/>
        <end position="855"/>
    </location>
</feature>
<feature type="compositionally biased region" description="Basic and acidic residues" evidence="3">
    <location>
        <begin position="1271"/>
        <end position="1284"/>
    </location>
</feature>
<feature type="compositionally biased region" description="Basic and acidic residues" evidence="3">
    <location>
        <begin position="664"/>
        <end position="676"/>
    </location>
</feature>
<keyword evidence="1 2" id="KW-0175">Coiled coil</keyword>
<reference evidence="4 5" key="1">
    <citation type="submission" date="2023-08" db="EMBL/GenBank/DDBJ databases">
        <title>Black Yeasts Isolated from many extreme environments.</title>
        <authorList>
            <person name="Coleine C."/>
            <person name="Stajich J.E."/>
            <person name="Selbmann L."/>
        </authorList>
    </citation>
    <scope>NUCLEOTIDE SEQUENCE [LARGE SCALE GENOMIC DNA]</scope>
    <source>
        <strain evidence="4 5">CCFEE 5910</strain>
    </source>
</reference>
<protein>
    <submittedName>
        <fullName evidence="4">Uncharacterized protein</fullName>
    </submittedName>
</protein>
<feature type="region of interest" description="Disordered" evidence="3">
    <location>
        <begin position="117"/>
        <end position="219"/>
    </location>
</feature>
<feature type="region of interest" description="Disordered" evidence="3">
    <location>
        <begin position="1000"/>
        <end position="1114"/>
    </location>
</feature>